<dbReference type="RefSeq" id="WP_317768220.1">
    <property type="nucleotide sequence ID" value="NZ_WERV01000004.1"/>
</dbReference>
<dbReference type="AlphaFoldDB" id="A0AAJ2P336"/>
<dbReference type="EMBL" id="WERV01000004">
    <property type="protein sequence ID" value="MDV7715260.1"/>
    <property type="molecule type" value="Genomic_DNA"/>
</dbReference>
<name>A0AAJ2P336_OENOE</name>
<gene>
    <name evidence="2" type="ORF">GA838_05750</name>
</gene>
<sequence length="156" mass="17753">MITYISLGIAILGAITGVSGLMIQIFQYLNQKPKMVVKQIDNDNCFMDDDIYAVIELEFINKSQVSLSITGIKIIDEDSQLMPGKNYEFLAGKHFKFLYPYLQYSEVVKAFTSIKRTVVLYKKDKFNSKSFNISIETPAKTFGPINVQLTPLEIFD</sequence>
<dbReference type="Proteomes" id="UP001281024">
    <property type="component" value="Unassembled WGS sequence"/>
</dbReference>
<keyword evidence="1" id="KW-0472">Membrane</keyword>
<evidence type="ECO:0000256" key="1">
    <source>
        <dbReference type="SAM" id="Phobius"/>
    </source>
</evidence>
<proteinExistence type="predicted"/>
<comment type="caution">
    <text evidence="2">The sequence shown here is derived from an EMBL/GenBank/DDBJ whole genome shotgun (WGS) entry which is preliminary data.</text>
</comment>
<protein>
    <submittedName>
        <fullName evidence="2">Uncharacterized protein</fullName>
    </submittedName>
</protein>
<evidence type="ECO:0000313" key="3">
    <source>
        <dbReference type="Proteomes" id="UP001281024"/>
    </source>
</evidence>
<keyword evidence="1" id="KW-1133">Transmembrane helix</keyword>
<evidence type="ECO:0000313" key="2">
    <source>
        <dbReference type="EMBL" id="MDV7715260.1"/>
    </source>
</evidence>
<reference evidence="2" key="1">
    <citation type="submission" date="2019-10" db="EMBL/GenBank/DDBJ databases">
        <title>Malate fermentation in French cider.</title>
        <authorList>
            <person name="Cousin F.J."/>
            <person name="Medina Fernandez S."/>
            <person name="Misery B."/>
            <person name="Laplace J.-M."/>
            <person name="Cretenet M."/>
        </authorList>
    </citation>
    <scope>NUCLEOTIDE SEQUENCE</scope>
    <source>
        <strain evidence="2">UCMA15129</strain>
    </source>
</reference>
<feature type="transmembrane region" description="Helical" evidence="1">
    <location>
        <begin position="6"/>
        <end position="29"/>
    </location>
</feature>
<organism evidence="2 3">
    <name type="scientific">Oenococcus oeni</name>
    <name type="common">Leuconostoc oenos</name>
    <dbReference type="NCBI Taxonomy" id="1247"/>
    <lineage>
        <taxon>Bacteria</taxon>
        <taxon>Bacillati</taxon>
        <taxon>Bacillota</taxon>
        <taxon>Bacilli</taxon>
        <taxon>Lactobacillales</taxon>
        <taxon>Lactobacillaceae</taxon>
        <taxon>Oenococcus</taxon>
    </lineage>
</organism>
<accession>A0AAJ2P336</accession>
<keyword evidence="1" id="KW-0812">Transmembrane</keyword>